<protein>
    <recommendedName>
        <fullName evidence="4">NADP-dependent oxidoreductase domain-containing protein</fullName>
    </recommendedName>
</protein>
<dbReference type="EMBL" id="ABEU02000005">
    <property type="status" value="NOT_ANNOTATED_CDS"/>
    <property type="molecule type" value="Genomic_DNA"/>
</dbReference>
<dbReference type="AlphaFoldDB" id="A0A7I4FQX7"/>
<accession>A0A7I4FQX7</accession>
<dbReference type="InterPro" id="IPR023210">
    <property type="entry name" value="NADP_OxRdtase_dom"/>
</dbReference>
<proteinExistence type="predicted"/>
<dbReference type="PROSITE" id="PS00062">
    <property type="entry name" value="ALDOKETO_REDUCTASE_2"/>
    <property type="match status" value="1"/>
</dbReference>
<dbReference type="PRINTS" id="PR00069">
    <property type="entry name" value="ALDKETRDTASE"/>
</dbReference>
<dbReference type="Proteomes" id="UP000006727">
    <property type="component" value="Chromosome 5"/>
</dbReference>
<dbReference type="Gene3D" id="3.20.20.100">
    <property type="entry name" value="NADP-dependent oxidoreductase domain"/>
    <property type="match status" value="1"/>
</dbReference>
<dbReference type="InterPro" id="IPR036812">
    <property type="entry name" value="NAD(P)_OxRdtase_dom_sf"/>
</dbReference>
<dbReference type="Gramene" id="Pp3c5_2740V3.2">
    <property type="protein sequence ID" value="Pp3c5_2740V3.2"/>
    <property type="gene ID" value="Pp3c5_2740"/>
</dbReference>
<evidence type="ECO:0000256" key="1">
    <source>
        <dbReference type="PIRSR" id="PIRSR000097-1"/>
    </source>
</evidence>
<evidence type="ECO:0000313" key="5">
    <source>
        <dbReference type="EnsemblPlants" id="Pp3c5_2740V3.2"/>
    </source>
</evidence>
<dbReference type="PANTHER" id="PTHR11732">
    <property type="entry name" value="ALDO/KETO REDUCTASE"/>
    <property type="match status" value="1"/>
</dbReference>
<organism evidence="5 6">
    <name type="scientific">Physcomitrium patens</name>
    <name type="common">Spreading-leaved earth moss</name>
    <name type="synonym">Physcomitrella patens</name>
    <dbReference type="NCBI Taxonomy" id="3218"/>
    <lineage>
        <taxon>Eukaryota</taxon>
        <taxon>Viridiplantae</taxon>
        <taxon>Streptophyta</taxon>
        <taxon>Embryophyta</taxon>
        <taxon>Bryophyta</taxon>
        <taxon>Bryophytina</taxon>
        <taxon>Bryopsida</taxon>
        <taxon>Funariidae</taxon>
        <taxon>Funariales</taxon>
        <taxon>Funariaceae</taxon>
        <taxon>Physcomitrium</taxon>
    </lineage>
</organism>
<sequence length="231" mass="24925">MAQTLSLEGGATVPALAFGTSGIAPELTEASAGYKHVDCAPVYGKEPEVGKAIAKALSQGLLTRDELFVTSKLPCTEQEPEDVLPCSQKSLKDLQLEYVDLSLIHWPLKFKKGTPMLPSAEHFLPSDIKSTWQAMEKTVQAGLARAIGVSNFSTKKLQSVIDYAVVKPACDQVEMHPGWQQQILRAFCKPRGILVSGFSALGAPGTFYGRNDIFSLPVVTELAAKHKKTPA</sequence>
<reference evidence="5 6" key="2">
    <citation type="journal article" date="2018" name="Plant J.">
        <title>The Physcomitrella patens chromosome-scale assembly reveals moss genome structure and evolution.</title>
        <authorList>
            <person name="Lang D."/>
            <person name="Ullrich K.K."/>
            <person name="Murat F."/>
            <person name="Fuchs J."/>
            <person name="Jenkins J."/>
            <person name="Haas F.B."/>
            <person name="Piednoel M."/>
            <person name="Gundlach H."/>
            <person name="Van Bel M."/>
            <person name="Meyberg R."/>
            <person name="Vives C."/>
            <person name="Morata J."/>
            <person name="Symeonidi A."/>
            <person name="Hiss M."/>
            <person name="Muchero W."/>
            <person name="Kamisugi Y."/>
            <person name="Saleh O."/>
            <person name="Blanc G."/>
            <person name="Decker E.L."/>
            <person name="van Gessel N."/>
            <person name="Grimwood J."/>
            <person name="Hayes R.D."/>
            <person name="Graham S.W."/>
            <person name="Gunter L.E."/>
            <person name="McDaniel S.F."/>
            <person name="Hoernstein S.N.W."/>
            <person name="Larsson A."/>
            <person name="Li F.W."/>
            <person name="Perroud P.F."/>
            <person name="Phillips J."/>
            <person name="Ranjan P."/>
            <person name="Rokshar D.S."/>
            <person name="Rothfels C.J."/>
            <person name="Schneider L."/>
            <person name="Shu S."/>
            <person name="Stevenson D.W."/>
            <person name="Thummler F."/>
            <person name="Tillich M."/>
            <person name="Villarreal Aguilar J.C."/>
            <person name="Widiez T."/>
            <person name="Wong G.K."/>
            <person name="Wymore A."/>
            <person name="Zhang Y."/>
            <person name="Zimmer A.D."/>
            <person name="Quatrano R.S."/>
            <person name="Mayer K.F.X."/>
            <person name="Goodstein D."/>
            <person name="Casacuberta J.M."/>
            <person name="Vandepoele K."/>
            <person name="Reski R."/>
            <person name="Cuming A.C."/>
            <person name="Tuskan G.A."/>
            <person name="Maumus F."/>
            <person name="Salse J."/>
            <person name="Schmutz J."/>
            <person name="Rensing S.A."/>
        </authorList>
    </citation>
    <scope>NUCLEOTIDE SEQUENCE [LARGE SCALE GENOMIC DNA]</scope>
    <source>
        <strain evidence="5 6">cv. Gransden 2004</strain>
    </source>
</reference>
<dbReference type="InterPro" id="IPR018170">
    <property type="entry name" value="Aldo/ket_reductase_CS"/>
</dbReference>
<evidence type="ECO:0000259" key="4">
    <source>
        <dbReference type="Pfam" id="PF00248"/>
    </source>
</evidence>
<reference evidence="5" key="3">
    <citation type="submission" date="2020-12" db="UniProtKB">
        <authorList>
            <consortium name="EnsemblPlants"/>
        </authorList>
    </citation>
    <scope>IDENTIFICATION</scope>
</reference>
<dbReference type="GO" id="GO:0016491">
    <property type="term" value="F:oxidoreductase activity"/>
    <property type="evidence" value="ECO:0007669"/>
    <property type="project" value="InterPro"/>
</dbReference>
<name>A0A7I4FQX7_PHYPA</name>
<dbReference type="SUPFAM" id="SSF51430">
    <property type="entry name" value="NAD(P)-linked oxidoreductase"/>
    <property type="match status" value="1"/>
</dbReference>
<dbReference type="PIRSF" id="PIRSF000097">
    <property type="entry name" value="AKR"/>
    <property type="match status" value="1"/>
</dbReference>
<feature type="site" description="Lowers pKa of active site Tyr" evidence="3">
    <location>
        <position position="72"/>
    </location>
</feature>
<evidence type="ECO:0000256" key="3">
    <source>
        <dbReference type="PIRSR" id="PIRSR000097-3"/>
    </source>
</evidence>
<keyword evidence="6" id="KW-1185">Reference proteome</keyword>
<feature type="domain" description="NADP-dependent oxidoreductase" evidence="4">
    <location>
        <begin position="31"/>
        <end position="211"/>
    </location>
</feature>
<feature type="active site" description="Proton donor" evidence="1">
    <location>
        <position position="43"/>
    </location>
</feature>
<reference evidence="5 6" key="1">
    <citation type="journal article" date="2008" name="Science">
        <title>The Physcomitrella genome reveals evolutionary insights into the conquest of land by plants.</title>
        <authorList>
            <person name="Rensing S."/>
            <person name="Lang D."/>
            <person name="Zimmer A."/>
            <person name="Terry A."/>
            <person name="Salamov A."/>
            <person name="Shapiro H."/>
            <person name="Nishiyama T."/>
            <person name="Perroud P.-F."/>
            <person name="Lindquist E."/>
            <person name="Kamisugi Y."/>
            <person name="Tanahashi T."/>
            <person name="Sakakibara K."/>
            <person name="Fujita T."/>
            <person name="Oishi K."/>
            <person name="Shin-I T."/>
            <person name="Kuroki Y."/>
            <person name="Toyoda A."/>
            <person name="Suzuki Y."/>
            <person name="Hashimoto A."/>
            <person name="Yamaguchi K."/>
            <person name="Sugano A."/>
            <person name="Kohara Y."/>
            <person name="Fujiyama A."/>
            <person name="Anterola A."/>
            <person name="Aoki S."/>
            <person name="Ashton N."/>
            <person name="Barbazuk W.B."/>
            <person name="Barker E."/>
            <person name="Bennetzen J."/>
            <person name="Bezanilla M."/>
            <person name="Blankenship R."/>
            <person name="Cho S.H."/>
            <person name="Dutcher S."/>
            <person name="Estelle M."/>
            <person name="Fawcett J.A."/>
            <person name="Gundlach H."/>
            <person name="Hanada K."/>
            <person name="Heyl A."/>
            <person name="Hicks K.A."/>
            <person name="Hugh J."/>
            <person name="Lohr M."/>
            <person name="Mayer K."/>
            <person name="Melkozernov A."/>
            <person name="Murata T."/>
            <person name="Nelson D."/>
            <person name="Pils B."/>
            <person name="Prigge M."/>
            <person name="Reiss B."/>
            <person name="Renner T."/>
            <person name="Rombauts S."/>
            <person name="Rushton P."/>
            <person name="Sanderfoot A."/>
            <person name="Schween G."/>
            <person name="Shiu S.-H."/>
            <person name="Stueber K."/>
            <person name="Theodoulou F.L."/>
            <person name="Tu H."/>
            <person name="Van de Peer Y."/>
            <person name="Verrier P.J."/>
            <person name="Waters E."/>
            <person name="Wood A."/>
            <person name="Yang L."/>
            <person name="Cove D."/>
            <person name="Cuming A."/>
            <person name="Hasebe M."/>
            <person name="Lucas S."/>
            <person name="Mishler D.B."/>
            <person name="Reski R."/>
            <person name="Grigoriev I."/>
            <person name="Quatrano R.S."/>
            <person name="Boore J.L."/>
        </authorList>
    </citation>
    <scope>NUCLEOTIDE SEQUENCE [LARGE SCALE GENOMIC DNA]</scope>
    <source>
        <strain evidence="5 6">cv. Gransden 2004</strain>
    </source>
</reference>
<evidence type="ECO:0000256" key="2">
    <source>
        <dbReference type="PIRSR" id="PIRSR000097-2"/>
    </source>
</evidence>
<evidence type="ECO:0000313" key="6">
    <source>
        <dbReference type="Proteomes" id="UP000006727"/>
    </source>
</evidence>
<dbReference type="EnsemblPlants" id="Pp3c5_2740V3.2">
    <property type="protein sequence ID" value="Pp3c5_2740V3.2"/>
    <property type="gene ID" value="Pp3c5_2740"/>
</dbReference>
<dbReference type="Pfam" id="PF00248">
    <property type="entry name" value="Aldo_ket_red"/>
    <property type="match status" value="1"/>
</dbReference>
<feature type="binding site" evidence="2">
    <location>
        <position position="105"/>
    </location>
    <ligand>
        <name>substrate</name>
    </ligand>
</feature>
<dbReference type="InterPro" id="IPR020471">
    <property type="entry name" value="AKR"/>
</dbReference>